<dbReference type="EC" id="2.1.1.-" evidence="9"/>
<keyword evidence="14" id="KW-1185">Reference proteome</keyword>
<organism evidence="13 14">
    <name type="scientific">Sphingomonas gei</name>
    <dbReference type="NCBI Taxonomy" id="1395960"/>
    <lineage>
        <taxon>Bacteria</taxon>
        <taxon>Pseudomonadati</taxon>
        <taxon>Pseudomonadota</taxon>
        <taxon>Alphaproteobacteria</taxon>
        <taxon>Sphingomonadales</taxon>
        <taxon>Sphingomonadaceae</taxon>
        <taxon>Sphingomonas</taxon>
    </lineage>
</organism>
<evidence type="ECO:0000256" key="6">
    <source>
        <dbReference type="ARBA" id="ARBA00022989"/>
    </source>
</evidence>
<sequence>MPTDVWLWPVLLGVLGLVFGSFIATVAIRWPQGRSPLHGRSQCDGCDKPLAARELVPLVSFVFQRGKCRGCGAPIHPSHFVTELLGLAIGVTAGVAMPGMGGVAGAAFGWLLLALAALDLTAFWLPNLLTGALAAAGLATGLLGLWPPIEARLIGGIGGYAALAAVAAGYRLARGRQGLGGGDPKLFGAIGCWLGWQALPLVLLAAALIGLAAVLGLYMGGRKVTATDRLPFGVMLAAAAFTVWIGQALTPLPASEQTVVRVELPVEVR</sequence>
<evidence type="ECO:0000313" key="14">
    <source>
        <dbReference type="Proteomes" id="UP000306147"/>
    </source>
</evidence>
<evidence type="ECO:0000256" key="7">
    <source>
        <dbReference type="ARBA" id="ARBA00023136"/>
    </source>
</evidence>
<evidence type="ECO:0000256" key="1">
    <source>
        <dbReference type="ARBA" id="ARBA00004429"/>
    </source>
</evidence>
<dbReference type="RefSeq" id="WP_135964961.1">
    <property type="nucleotide sequence ID" value="NZ_SRXT01000006.1"/>
</dbReference>
<dbReference type="GO" id="GO:0005886">
    <property type="term" value="C:plasma membrane"/>
    <property type="evidence" value="ECO:0007669"/>
    <property type="project" value="UniProtKB-SubCell"/>
</dbReference>
<dbReference type="GO" id="GO:0004190">
    <property type="term" value="F:aspartic-type endopeptidase activity"/>
    <property type="evidence" value="ECO:0007669"/>
    <property type="project" value="UniProtKB-EC"/>
</dbReference>
<feature type="transmembrane region" description="Helical" evidence="10">
    <location>
        <begin position="153"/>
        <end position="173"/>
    </location>
</feature>
<keyword evidence="9" id="KW-0511">Multifunctional enzyme</keyword>
<dbReference type="PRINTS" id="PR00864">
    <property type="entry name" value="PREPILNPTASE"/>
</dbReference>
<dbReference type="GO" id="GO:0008168">
    <property type="term" value="F:methyltransferase activity"/>
    <property type="evidence" value="ECO:0007669"/>
    <property type="project" value="UniProtKB-KW"/>
</dbReference>
<evidence type="ECO:0000256" key="3">
    <source>
        <dbReference type="ARBA" id="ARBA00022475"/>
    </source>
</evidence>
<dbReference type="Proteomes" id="UP000306147">
    <property type="component" value="Unassembled WGS sequence"/>
</dbReference>
<keyword evidence="5 9" id="KW-0812">Transmembrane</keyword>
<evidence type="ECO:0000256" key="2">
    <source>
        <dbReference type="ARBA" id="ARBA00005801"/>
    </source>
</evidence>
<accession>A0A4S1X8B7</accession>
<keyword evidence="9" id="KW-0808">Transferase</keyword>
<evidence type="ECO:0000259" key="12">
    <source>
        <dbReference type="Pfam" id="PF06750"/>
    </source>
</evidence>
<evidence type="ECO:0000313" key="13">
    <source>
        <dbReference type="EMBL" id="TGX52419.1"/>
    </source>
</evidence>
<feature type="domain" description="Prepilin type IV endopeptidase peptidase" evidence="11">
    <location>
        <begin position="107"/>
        <end position="214"/>
    </location>
</feature>
<dbReference type="InterPro" id="IPR014032">
    <property type="entry name" value="Peptidase_A24A_bac"/>
</dbReference>
<name>A0A4S1X8B7_9SPHN</name>
<reference evidence="13 14" key="1">
    <citation type="submission" date="2019-04" db="EMBL/GenBank/DDBJ databases">
        <title>Sphingomonas psychrotolerans sp. nov., isolated from soil in the Tianshan Mountains, Xinjiang, China.</title>
        <authorList>
            <person name="Luo Y."/>
            <person name="Sheng H."/>
        </authorList>
    </citation>
    <scope>NUCLEOTIDE SEQUENCE [LARGE SCALE GENOMIC DNA]</scope>
    <source>
        <strain evidence="13 14">ZFGT-11</strain>
    </source>
</reference>
<keyword evidence="9" id="KW-0489">Methyltransferase</keyword>
<gene>
    <name evidence="13" type="ORF">E5A73_16660</name>
</gene>
<dbReference type="Pfam" id="PF01478">
    <property type="entry name" value="Peptidase_A24"/>
    <property type="match status" value="1"/>
</dbReference>
<dbReference type="InterPro" id="IPR050882">
    <property type="entry name" value="Prepilin_peptidase/N-MTase"/>
</dbReference>
<comment type="function">
    <text evidence="9">Plays an essential role in type IV pili and type II pseudopili formation by proteolytically removing the leader sequence from substrate proteins and subsequently monomethylating the alpha-amino group of the newly exposed N-terminal phenylalanine.</text>
</comment>
<keyword evidence="4" id="KW-0997">Cell inner membrane</keyword>
<dbReference type="EMBL" id="SRXT01000006">
    <property type="protein sequence ID" value="TGX52419.1"/>
    <property type="molecule type" value="Genomic_DNA"/>
</dbReference>
<evidence type="ECO:0000259" key="11">
    <source>
        <dbReference type="Pfam" id="PF01478"/>
    </source>
</evidence>
<keyword evidence="6 10" id="KW-1133">Transmembrane helix</keyword>
<comment type="caution">
    <text evidence="13">The sequence shown here is derived from an EMBL/GenBank/DDBJ whole genome shotgun (WGS) entry which is preliminary data.</text>
</comment>
<comment type="similarity">
    <text evidence="2 8">Belongs to the peptidase A24 family.</text>
</comment>
<keyword evidence="9" id="KW-0378">Hydrolase</keyword>
<evidence type="ECO:0000256" key="10">
    <source>
        <dbReference type="SAM" id="Phobius"/>
    </source>
</evidence>
<dbReference type="GO" id="GO:0032259">
    <property type="term" value="P:methylation"/>
    <property type="evidence" value="ECO:0007669"/>
    <property type="project" value="UniProtKB-KW"/>
</dbReference>
<dbReference type="AlphaFoldDB" id="A0A4S1X8B7"/>
<dbReference type="Pfam" id="PF06750">
    <property type="entry name" value="A24_N_bact"/>
    <property type="match status" value="1"/>
</dbReference>
<dbReference type="OrthoDB" id="9789291at2"/>
<evidence type="ECO:0000256" key="8">
    <source>
        <dbReference type="RuleBase" id="RU003793"/>
    </source>
</evidence>
<dbReference type="Gene3D" id="1.20.120.1220">
    <property type="match status" value="1"/>
</dbReference>
<keyword evidence="7 10" id="KW-0472">Membrane</keyword>
<feature type="transmembrane region" description="Helical" evidence="10">
    <location>
        <begin position="230"/>
        <end position="249"/>
    </location>
</feature>
<dbReference type="PANTHER" id="PTHR30487">
    <property type="entry name" value="TYPE 4 PREPILIN-LIKE PROTEINS LEADER PEPTIDE-PROCESSING ENZYME"/>
    <property type="match status" value="1"/>
</dbReference>
<dbReference type="InterPro" id="IPR000045">
    <property type="entry name" value="Prepilin_IV_endopep_pep"/>
</dbReference>
<feature type="transmembrane region" description="Helical" evidence="10">
    <location>
        <begin position="123"/>
        <end position="146"/>
    </location>
</feature>
<comment type="subcellular location">
    <subcellularLocation>
        <location evidence="1">Cell inner membrane</location>
        <topology evidence="1">Multi-pass membrane protein</topology>
    </subcellularLocation>
    <subcellularLocation>
        <location evidence="9">Cell membrane</location>
        <topology evidence="9">Multi-pass membrane protein</topology>
    </subcellularLocation>
</comment>
<dbReference type="GO" id="GO:0006465">
    <property type="term" value="P:signal peptide processing"/>
    <property type="evidence" value="ECO:0007669"/>
    <property type="project" value="TreeGrafter"/>
</dbReference>
<feature type="transmembrane region" description="Helical" evidence="10">
    <location>
        <begin position="84"/>
        <end position="117"/>
    </location>
</feature>
<evidence type="ECO:0000256" key="9">
    <source>
        <dbReference type="RuleBase" id="RU003794"/>
    </source>
</evidence>
<evidence type="ECO:0000256" key="5">
    <source>
        <dbReference type="ARBA" id="ARBA00022692"/>
    </source>
</evidence>
<dbReference type="InterPro" id="IPR010627">
    <property type="entry name" value="Prepilin_pept_A24_N"/>
</dbReference>
<dbReference type="EC" id="3.4.23.43" evidence="9"/>
<keyword evidence="3" id="KW-1003">Cell membrane</keyword>
<proteinExistence type="inferred from homology"/>
<protein>
    <recommendedName>
        <fullName evidence="9">Prepilin leader peptidase/N-methyltransferase</fullName>
        <ecNumber evidence="9">2.1.1.-</ecNumber>
        <ecNumber evidence="9">3.4.23.43</ecNumber>
    </recommendedName>
</protein>
<feature type="domain" description="Prepilin peptidase A24 N-terminal" evidence="12">
    <location>
        <begin position="14"/>
        <end position="91"/>
    </location>
</feature>
<keyword evidence="9" id="KW-0645">Protease</keyword>
<evidence type="ECO:0000256" key="4">
    <source>
        <dbReference type="ARBA" id="ARBA00022519"/>
    </source>
</evidence>
<comment type="catalytic activity">
    <reaction evidence="9">
        <text>Typically cleaves a -Gly-|-Phe- bond to release an N-terminal, basic peptide of 5-8 residues from type IV prepilin, and then N-methylates the new N-terminal amino group, the methyl donor being S-adenosyl-L-methionine.</text>
        <dbReference type="EC" id="3.4.23.43"/>
    </reaction>
</comment>
<feature type="transmembrane region" description="Helical" evidence="10">
    <location>
        <begin position="193"/>
        <end position="218"/>
    </location>
</feature>
<dbReference type="PANTHER" id="PTHR30487:SF0">
    <property type="entry name" value="PREPILIN LEADER PEPTIDASE_N-METHYLTRANSFERASE-RELATED"/>
    <property type="match status" value="1"/>
</dbReference>
<feature type="transmembrane region" description="Helical" evidence="10">
    <location>
        <begin position="6"/>
        <end position="30"/>
    </location>
</feature>